<dbReference type="SUPFAM" id="SSF81296">
    <property type="entry name" value="E set domains"/>
    <property type="match status" value="1"/>
</dbReference>
<dbReference type="SUPFAM" id="SSF50965">
    <property type="entry name" value="Galactose oxidase, central domain"/>
    <property type="match status" value="1"/>
</dbReference>
<evidence type="ECO:0000259" key="3">
    <source>
        <dbReference type="Pfam" id="PF09118"/>
    </source>
</evidence>
<name>A0A0D2LZC6_9CHLO</name>
<accession>A0A0D2LZC6</accession>
<gene>
    <name evidence="4" type="ORF">MNEG_11224</name>
</gene>
<reference evidence="4 5" key="1">
    <citation type="journal article" date="2013" name="BMC Genomics">
        <title>Reconstruction of the lipid metabolism for the microalga Monoraphidium neglectum from its genome sequence reveals characteristics suitable for biofuel production.</title>
        <authorList>
            <person name="Bogen C."/>
            <person name="Al-Dilaimi A."/>
            <person name="Albersmeier A."/>
            <person name="Wichmann J."/>
            <person name="Grundmann M."/>
            <person name="Rupp O."/>
            <person name="Lauersen K.J."/>
            <person name="Blifernez-Klassen O."/>
            <person name="Kalinowski J."/>
            <person name="Goesmann A."/>
            <person name="Mussgnug J.H."/>
            <person name="Kruse O."/>
        </authorList>
    </citation>
    <scope>NUCLEOTIDE SEQUENCE [LARGE SCALE GENOMIC DNA]</scope>
    <source>
        <strain evidence="4 5">SAG 48.87</strain>
    </source>
</reference>
<dbReference type="EMBL" id="KK102864">
    <property type="protein sequence ID" value="KIY96739.1"/>
    <property type="molecule type" value="Genomic_DNA"/>
</dbReference>
<dbReference type="OrthoDB" id="2019572at2759"/>
<dbReference type="PANTHER" id="PTHR32208:SF21">
    <property type="entry name" value="LOW QUALITY PROTEIN: ALDEHYDE OXIDASE GLOX-LIKE"/>
    <property type="match status" value="1"/>
</dbReference>
<protein>
    <submittedName>
        <fullName evidence="4">Glyoxal or galactose oxidase</fullName>
    </submittedName>
</protein>
<evidence type="ECO:0000259" key="2">
    <source>
        <dbReference type="Pfam" id="PF07250"/>
    </source>
</evidence>
<feature type="domain" description="Galactose oxidase-like Early set" evidence="3">
    <location>
        <begin position="117"/>
        <end position="211"/>
    </location>
</feature>
<dbReference type="STRING" id="145388.A0A0D2LZC6"/>
<dbReference type="Pfam" id="PF07250">
    <property type="entry name" value="Glyoxal_oxid_N"/>
    <property type="match status" value="1"/>
</dbReference>
<dbReference type="InterPro" id="IPR037293">
    <property type="entry name" value="Gal_Oxidase_central_sf"/>
</dbReference>
<dbReference type="GeneID" id="25728465"/>
<dbReference type="Gene3D" id="2.60.40.10">
    <property type="entry name" value="Immunoglobulins"/>
    <property type="match status" value="1"/>
</dbReference>
<sequence>MVDATLLPNGKVILVNGAKSGNSNNGGPGGGGQARDMEGHAWLYDPKAPAGGRFSVLAASAIKRFYHSTAMLLPSGDLLVMGSEQNDCLDACIQFNPALHQFQAELFKLPYAFAPGRPIITGTSTEVAPMGTDVRVSYLGFVTGAVLMTPGAVTHQLNMNQRGIKLVVAKNENGVVTLIMPPPGGLIAQPGWYMLFLLNGDLPCTKASWVQLTS</sequence>
<dbReference type="Gene3D" id="2.130.10.80">
    <property type="entry name" value="Galactose oxidase/kelch, beta-propeller"/>
    <property type="match status" value="1"/>
</dbReference>
<dbReference type="InterPro" id="IPR013783">
    <property type="entry name" value="Ig-like_fold"/>
</dbReference>
<dbReference type="InterPro" id="IPR015202">
    <property type="entry name" value="GO-like_E_set"/>
</dbReference>
<keyword evidence="5" id="KW-1185">Reference proteome</keyword>
<dbReference type="InterPro" id="IPR014756">
    <property type="entry name" value="Ig_E-set"/>
</dbReference>
<dbReference type="Proteomes" id="UP000054498">
    <property type="component" value="Unassembled WGS sequence"/>
</dbReference>
<keyword evidence="1" id="KW-0732">Signal</keyword>
<proteinExistence type="predicted"/>
<dbReference type="CDD" id="cd02851">
    <property type="entry name" value="E_set_GO_C"/>
    <property type="match status" value="1"/>
</dbReference>
<evidence type="ECO:0000313" key="4">
    <source>
        <dbReference type="EMBL" id="KIY96739.1"/>
    </source>
</evidence>
<dbReference type="InterPro" id="IPR009880">
    <property type="entry name" value="Glyoxal_oxidase_N"/>
</dbReference>
<feature type="domain" description="Glyoxal oxidase N-terminal" evidence="2">
    <location>
        <begin position="1"/>
        <end position="88"/>
    </location>
</feature>
<evidence type="ECO:0000256" key="1">
    <source>
        <dbReference type="ARBA" id="ARBA00022729"/>
    </source>
</evidence>
<dbReference type="InterPro" id="IPR011043">
    <property type="entry name" value="Gal_Oxase/kelch_b-propeller"/>
</dbReference>
<evidence type="ECO:0000313" key="5">
    <source>
        <dbReference type="Proteomes" id="UP000054498"/>
    </source>
</evidence>
<dbReference type="PANTHER" id="PTHR32208">
    <property type="entry name" value="SECRETED PROTEIN-RELATED"/>
    <property type="match status" value="1"/>
</dbReference>
<dbReference type="AlphaFoldDB" id="A0A0D2LZC6"/>
<organism evidence="4 5">
    <name type="scientific">Monoraphidium neglectum</name>
    <dbReference type="NCBI Taxonomy" id="145388"/>
    <lineage>
        <taxon>Eukaryota</taxon>
        <taxon>Viridiplantae</taxon>
        <taxon>Chlorophyta</taxon>
        <taxon>core chlorophytes</taxon>
        <taxon>Chlorophyceae</taxon>
        <taxon>CS clade</taxon>
        <taxon>Sphaeropleales</taxon>
        <taxon>Selenastraceae</taxon>
        <taxon>Monoraphidium</taxon>
    </lineage>
</organism>
<dbReference type="Pfam" id="PF09118">
    <property type="entry name" value="GO-like_E_set"/>
    <property type="match status" value="1"/>
</dbReference>
<dbReference type="KEGG" id="mng:MNEG_11224"/>
<dbReference type="RefSeq" id="XP_013895759.1">
    <property type="nucleotide sequence ID" value="XM_014040305.1"/>
</dbReference>